<name>A0A1H2TRL9_9BACI</name>
<keyword evidence="3" id="KW-1185">Reference proteome</keyword>
<protein>
    <submittedName>
        <fullName evidence="2">Uncharacterized protein</fullName>
    </submittedName>
</protein>
<dbReference type="OrthoDB" id="2969174at2"/>
<sequence length="88" mass="10025">MELTLNLYYLLFIGLALNAVIYVIARIKQHGRRHRFAAANVTFIAFFSVLMLSIVFSRWIGPDLFVVSVGMIFMFVIAALLDKKIEAD</sequence>
<dbReference type="Proteomes" id="UP000199488">
    <property type="component" value="Unassembled WGS sequence"/>
</dbReference>
<evidence type="ECO:0000313" key="2">
    <source>
        <dbReference type="EMBL" id="SDW46368.1"/>
    </source>
</evidence>
<evidence type="ECO:0000313" key="3">
    <source>
        <dbReference type="Proteomes" id="UP000199488"/>
    </source>
</evidence>
<keyword evidence="1" id="KW-0812">Transmembrane</keyword>
<keyword evidence="1" id="KW-1133">Transmembrane helix</keyword>
<reference evidence="2 3" key="1">
    <citation type="submission" date="2016-10" db="EMBL/GenBank/DDBJ databases">
        <authorList>
            <person name="de Groot N.N."/>
        </authorList>
    </citation>
    <scope>NUCLEOTIDE SEQUENCE [LARGE SCALE GENOMIC DNA]</scope>
    <source>
        <strain evidence="2 3">DSM 23126</strain>
    </source>
</reference>
<dbReference type="RefSeq" id="WP_091613265.1">
    <property type="nucleotide sequence ID" value="NZ_FNNC01000002.1"/>
</dbReference>
<proteinExistence type="predicted"/>
<dbReference type="AlphaFoldDB" id="A0A1H2TRL9"/>
<evidence type="ECO:0000256" key="1">
    <source>
        <dbReference type="SAM" id="Phobius"/>
    </source>
</evidence>
<keyword evidence="1" id="KW-0472">Membrane</keyword>
<feature type="transmembrane region" description="Helical" evidence="1">
    <location>
        <begin position="37"/>
        <end position="58"/>
    </location>
</feature>
<gene>
    <name evidence="2" type="ORF">SAMN05421781_1537</name>
</gene>
<feature type="transmembrane region" description="Helical" evidence="1">
    <location>
        <begin position="64"/>
        <end position="81"/>
    </location>
</feature>
<organism evidence="2 3">
    <name type="scientific">Marinococcus luteus</name>
    <dbReference type="NCBI Taxonomy" id="1122204"/>
    <lineage>
        <taxon>Bacteria</taxon>
        <taxon>Bacillati</taxon>
        <taxon>Bacillota</taxon>
        <taxon>Bacilli</taxon>
        <taxon>Bacillales</taxon>
        <taxon>Bacillaceae</taxon>
        <taxon>Marinococcus</taxon>
    </lineage>
</organism>
<accession>A0A1H2TRL9</accession>
<dbReference type="EMBL" id="FNNC01000002">
    <property type="protein sequence ID" value="SDW46368.1"/>
    <property type="molecule type" value="Genomic_DNA"/>
</dbReference>
<feature type="transmembrane region" description="Helical" evidence="1">
    <location>
        <begin position="6"/>
        <end position="25"/>
    </location>
</feature>